<dbReference type="PANTHER" id="PTHR42756:SF1">
    <property type="entry name" value="TRANSCRIPTIONAL REPRESSOR OF EMRAB OPERON"/>
    <property type="match status" value="1"/>
</dbReference>
<dbReference type="EMBL" id="JAUHTR010000007">
    <property type="protein sequence ID" value="MDN4525668.1"/>
    <property type="molecule type" value="Genomic_DNA"/>
</dbReference>
<evidence type="ECO:0000256" key="2">
    <source>
        <dbReference type="ARBA" id="ARBA00023125"/>
    </source>
</evidence>
<evidence type="ECO:0000259" key="4">
    <source>
        <dbReference type="PROSITE" id="PS50995"/>
    </source>
</evidence>
<dbReference type="PROSITE" id="PS50995">
    <property type="entry name" value="HTH_MARR_2"/>
    <property type="match status" value="1"/>
</dbReference>
<dbReference type="PANTHER" id="PTHR42756">
    <property type="entry name" value="TRANSCRIPTIONAL REGULATOR, MARR"/>
    <property type="match status" value="1"/>
</dbReference>
<dbReference type="InterPro" id="IPR036388">
    <property type="entry name" value="WH-like_DNA-bd_sf"/>
</dbReference>
<gene>
    <name evidence="5" type="ORF">QYB97_14380</name>
</gene>
<dbReference type="SMART" id="SM00347">
    <property type="entry name" value="HTH_MARR"/>
    <property type="match status" value="1"/>
</dbReference>
<dbReference type="SUPFAM" id="SSF46785">
    <property type="entry name" value="Winged helix' DNA-binding domain"/>
    <property type="match status" value="1"/>
</dbReference>
<comment type="caution">
    <text evidence="5">The sequence shown here is derived from an EMBL/GenBank/DDBJ whole genome shotgun (WGS) entry which is preliminary data.</text>
</comment>
<keyword evidence="2" id="KW-0238">DNA-binding</keyword>
<keyword evidence="3" id="KW-0804">Transcription</keyword>
<keyword evidence="6" id="KW-1185">Reference proteome</keyword>
<dbReference type="InterPro" id="IPR023187">
    <property type="entry name" value="Tscrpt_reg_MarR-type_CS"/>
</dbReference>
<protein>
    <submittedName>
        <fullName evidence="5">MarR family transcriptional regulator</fullName>
    </submittedName>
</protein>
<dbReference type="Pfam" id="PF01047">
    <property type="entry name" value="MarR"/>
    <property type="match status" value="1"/>
</dbReference>
<dbReference type="PROSITE" id="PS01117">
    <property type="entry name" value="HTH_MARR_1"/>
    <property type="match status" value="1"/>
</dbReference>
<reference evidence="5" key="1">
    <citation type="submission" date="2023-07" db="EMBL/GenBank/DDBJ databases">
        <title>Fictibacillus sp. isolated from freshwater pond.</title>
        <authorList>
            <person name="Kirdat K."/>
            <person name="Bhat A."/>
            <person name="Mourya A."/>
            <person name="Yadav A."/>
        </authorList>
    </citation>
    <scope>NUCLEOTIDE SEQUENCE</scope>
    <source>
        <strain evidence="5">NE201</strain>
    </source>
</reference>
<feature type="domain" description="HTH marR-type" evidence="4">
    <location>
        <begin position="8"/>
        <end position="140"/>
    </location>
</feature>
<evidence type="ECO:0000256" key="1">
    <source>
        <dbReference type="ARBA" id="ARBA00023015"/>
    </source>
</evidence>
<proteinExistence type="predicted"/>
<dbReference type="InterPro" id="IPR036390">
    <property type="entry name" value="WH_DNA-bd_sf"/>
</dbReference>
<dbReference type="Gene3D" id="1.10.10.10">
    <property type="entry name" value="Winged helix-like DNA-binding domain superfamily/Winged helix DNA-binding domain"/>
    <property type="match status" value="1"/>
</dbReference>
<evidence type="ECO:0000256" key="3">
    <source>
        <dbReference type="ARBA" id="ARBA00023163"/>
    </source>
</evidence>
<name>A0ABT8HY49_9BACL</name>
<organism evidence="5 6">
    <name type="scientific">Fictibacillus fluitans</name>
    <dbReference type="NCBI Taxonomy" id="3058422"/>
    <lineage>
        <taxon>Bacteria</taxon>
        <taxon>Bacillati</taxon>
        <taxon>Bacillota</taxon>
        <taxon>Bacilli</taxon>
        <taxon>Bacillales</taxon>
        <taxon>Fictibacillaceae</taxon>
        <taxon>Fictibacillus</taxon>
    </lineage>
</organism>
<dbReference type="InterPro" id="IPR000835">
    <property type="entry name" value="HTH_MarR-typ"/>
</dbReference>
<evidence type="ECO:0000313" key="5">
    <source>
        <dbReference type="EMBL" id="MDN4525668.1"/>
    </source>
</evidence>
<dbReference type="Proteomes" id="UP001172721">
    <property type="component" value="Unassembled WGS sequence"/>
</dbReference>
<sequence>MMDSPNQHVSIGFLMNQTSRKIIHLLMHRFREYDVTPEQWSVLYQLHKSGGINQKELARRTAKDQPTTARILDLLIKKGLIQKQMSENDRRAFIVSLSEKGKEITEQIAPIEESTMNEVIGGLAPNQIEQLKQWLHQMNENIDAAMNSKE</sequence>
<keyword evidence="1" id="KW-0805">Transcription regulation</keyword>
<accession>A0ABT8HY49</accession>
<evidence type="ECO:0000313" key="6">
    <source>
        <dbReference type="Proteomes" id="UP001172721"/>
    </source>
</evidence>
<dbReference type="RefSeq" id="WP_301166697.1">
    <property type="nucleotide sequence ID" value="NZ_JAUHTR010000007.1"/>
</dbReference>
<dbReference type="PRINTS" id="PR00598">
    <property type="entry name" value="HTHMARR"/>
</dbReference>